<evidence type="ECO:0000313" key="3">
    <source>
        <dbReference type="EMBL" id="EXZ29654.1"/>
    </source>
</evidence>
<accession>A0A015Z4C9</accession>
<evidence type="ECO:0000313" key="4">
    <source>
        <dbReference type="Proteomes" id="UP000022082"/>
    </source>
</evidence>
<protein>
    <submittedName>
        <fullName evidence="3">DNA binding, excisionase family domain protein</fullName>
    </submittedName>
</protein>
<dbReference type="EMBL" id="JGDJ01000154">
    <property type="protein sequence ID" value="EXZ29654.1"/>
    <property type="molecule type" value="Genomic_DNA"/>
</dbReference>
<evidence type="ECO:0000259" key="2">
    <source>
        <dbReference type="Pfam" id="PF12728"/>
    </source>
</evidence>
<dbReference type="InterPro" id="IPR041657">
    <property type="entry name" value="HTH_17"/>
</dbReference>
<organism evidence="3 4">
    <name type="scientific">Bacteroides fragilis str. S36L11</name>
    <dbReference type="NCBI Taxonomy" id="1339327"/>
    <lineage>
        <taxon>Bacteria</taxon>
        <taxon>Pseudomonadati</taxon>
        <taxon>Bacteroidota</taxon>
        <taxon>Bacteroidia</taxon>
        <taxon>Bacteroidales</taxon>
        <taxon>Bacteroidaceae</taxon>
        <taxon>Bacteroides</taxon>
    </lineage>
</organism>
<dbReference type="RefSeq" id="WP_032556418.1">
    <property type="nucleotide sequence ID" value="NZ_JGDJ01000154.1"/>
</dbReference>
<comment type="caution">
    <text evidence="3">The sequence shown here is derived from an EMBL/GenBank/DDBJ whole genome shotgun (WGS) entry which is preliminary data.</text>
</comment>
<feature type="domain" description="Helix-turn-helix" evidence="2">
    <location>
        <begin position="65"/>
        <end position="112"/>
    </location>
</feature>
<dbReference type="Pfam" id="PF12728">
    <property type="entry name" value="HTH_17"/>
    <property type="match status" value="1"/>
</dbReference>
<dbReference type="Proteomes" id="UP000022082">
    <property type="component" value="Unassembled WGS sequence"/>
</dbReference>
<proteinExistence type="predicted"/>
<dbReference type="PATRIC" id="fig|1339327.3.peg.1757"/>
<name>A0A015Z4C9_BACFG</name>
<feature type="region of interest" description="Disordered" evidence="1">
    <location>
        <begin position="293"/>
        <end position="317"/>
    </location>
</feature>
<feature type="compositionally biased region" description="Basic and acidic residues" evidence="1">
    <location>
        <begin position="293"/>
        <end position="314"/>
    </location>
</feature>
<gene>
    <name evidence="3" type="ORF">M136_1100</name>
</gene>
<dbReference type="AlphaFoldDB" id="A0A015Z4C9"/>
<sequence length="488" mass="57898">MEVQRKCQWCGKPFIAHTMVTRFCSKSCTEKAYKDKKRKQKLQEYEARQNEQPMQEVGIVGGKPFLSPAEAATLLGISRATIYRHMATGIIRALQLRGRTIIRKSDIEKMFDNAPDYKKRSYGRKQTVLYYTTNEILEKYQIQKKTLYRRCRLYNIPKVAEGSRVFYNRTLIDKYFADLAEEINLDCYYTPEQVMGKYGMSRNAVVTFALRHNIPRINRHHEVYYSRAHIDAIKEKQDKLNPDYYTYSEITEKYGLTKINISYYVNKYDITRFKQGSRTMVLRTEFDKVYREHRNGTYTPKKRESKSGQQEQKEPFTIPDGYYSSEQIAVTYQMTKKTICRLCRENDIPKISHGGFNYYEQLAVNRFFVKYKAADNIKEWIGAEQMEEIYDMSKDARCSFVHRHKIPSRVVYGKVQYSKDHIDTIKNGGFDQREKYYSVAEAMEKYGLRRDDVYNYARYNNIRKMHHGKSMFLLKEDFDKVMAEKSVT</sequence>
<reference evidence="3 4" key="1">
    <citation type="submission" date="2014-02" db="EMBL/GenBank/DDBJ databases">
        <authorList>
            <person name="Sears C."/>
            <person name="Carroll K."/>
            <person name="Sack B.R."/>
            <person name="Qadri F."/>
            <person name="Myers L.L."/>
            <person name="Chung G.-T."/>
            <person name="Escheverria P."/>
            <person name="Fraser C.M."/>
            <person name="Sadzewicz L."/>
            <person name="Shefchek K.A."/>
            <person name="Tallon L."/>
            <person name="Das S.P."/>
            <person name="Daugherty S."/>
            <person name="Mongodin E.F."/>
        </authorList>
    </citation>
    <scope>NUCLEOTIDE SEQUENCE [LARGE SCALE GENOMIC DNA]</scope>
    <source>
        <strain evidence="3 4">S36L11</strain>
    </source>
</reference>
<evidence type="ECO:0000256" key="1">
    <source>
        <dbReference type="SAM" id="MobiDB-lite"/>
    </source>
</evidence>